<dbReference type="PANTHER" id="PTHR22602:SF0">
    <property type="entry name" value="TRANSFERASE CAF17, MITOCHONDRIAL-RELATED"/>
    <property type="match status" value="1"/>
</dbReference>
<dbReference type="InterPro" id="IPR027266">
    <property type="entry name" value="TrmE/GcvT-like"/>
</dbReference>
<feature type="domain" description="GCVT N-terminal" evidence="3">
    <location>
        <begin position="19"/>
        <end position="210"/>
    </location>
</feature>
<dbReference type="EMBL" id="QPEX01000017">
    <property type="protein sequence ID" value="RCS51882.1"/>
    <property type="molecule type" value="Genomic_DNA"/>
</dbReference>
<proteinExistence type="predicted"/>
<evidence type="ECO:0000256" key="2">
    <source>
        <dbReference type="PIRSR" id="PIRSR006487-1"/>
    </source>
</evidence>
<keyword evidence="1" id="KW-0809">Transit peptide</keyword>
<evidence type="ECO:0000259" key="3">
    <source>
        <dbReference type="Pfam" id="PF01571"/>
    </source>
</evidence>
<dbReference type="PANTHER" id="PTHR22602">
    <property type="entry name" value="TRANSFERASE CAF17, MITOCHONDRIAL-RELATED"/>
    <property type="match status" value="1"/>
</dbReference>
<feature type="binding site" evidence="2">
    <location>
        <position position="158"/>
    </location>
    <ligand>
        <name>substrate</name>
    </ligand>
</feature>
<dbReference type="SUPFAM" id="SSF103025">
    <property type="entry name" value="Folate-binding domain"/>
    <property type="match status" value="1"/>
</dbReference>
<dbReference type="PIRSF" id="PIRSF006487">
    <property type="entry name" value="GcvT"/>
    <property type="match status" value="1"/>
</dbReference>
<dbReference type="InterPro" id="IPR006222">
    <property type="entry name" value="GCVT_N"/>
</dbReference>
<protein>
    <recommendedName>
        <fullName evidence="3">GCVT N-terminal domain-containing protein</fullName>
    </recommendedName>
</protein>
<name>A0A368KSC1_9BACT</name>
<dbReference type="RefSeq" id="WP_114368589.1">
    <property type="nucleotide sequence ID" value="NZ_QPEX01000017.1"/>
</dbReference>
<dbReference type="OrthoDB" id="9796287at2"/>
<comment type="caution">
    <text evidence="4">The sequence shown here is derived from an EMBL/GenBank/DDBJ whole genome shotgun (WGS) entry which is preliminary data.</text>
</comment>
<sequence length="306" mass="33132">MPDQSCQLLWTASPWATWIEISGPSHLRFVQGLCSNDVAALEAGHGCEAFIPTLQGKILAHGYLWKSTDRIEFAGLGNQTPGLLPHLQKYAMIEDVEVADRSTSGEAILVWGEEVAAVLSAILGTEVPLGDLEQSEVIWEGNSLRLFRPTAMNTAAMEIRGEQATAVASLLSEKGAKEVGMNAFQQSRIAQRFPWHGVDITPEHLAQEANRDDQAISFKKGCYLGQETVARIDALGHVNKKLVAVRLLGTCEDLPQAIVVEGKEIGQVTSLAEVDGQNIGLAMIRRSHNAAGTKIECELGTIEVLK</sequence>
<evidence type="ECO:0000256" key="1">
    <source>
        <dbReference type="ARBA" id="ARBA00022946"/>
    </source>
</evidence>
<evidence type="ECO:0000313" key="5">
    <source>
        <dbReference type="Proteomes" id="UP000253562"/>
    </source>
</evidence>
<reference evidence="4 5" key="1">
    <citation type="submission" date="2018-07" db="EMBL/GenBank/DDBJ databases">
        <title>Comparative genomes isolates from brazilian mangrove.</title>
        <authorList>
            <person name="De Araujo J.E."/>
            <person name="Taketani R.G."/>
            <person name="Silva M.C.P."/>
            <person name="Lourenco M.V."/>
            <person name="Oliveira V.M."/>
            <person name="Andreote F.D."/>
        </authorList>
    </citation>
    <scope>NUCLEOTIDE SEQUENCE [LARGE SCALE GENOMIC DNA]</scope>
    <source>
        <strain evidence="4 5">HEX PRIS-MGV</strain>
    </source>
</reference>
<organism evidence="4 5">
    <name type="scientific">Bremerella cremea</name>
    <dbReference type="NCBI Taxonomy" id="1031537"/>
    <lineage>
        <taxon>Bacteria</taxon>
        <taxon>Pseudomonadati</taxon>
        <taxon>Planctomycetota</taxon>
        <taxon>Planctomycetia</taxon>
        <taxon>Pirellulales</taxon>
        <taxon>Pirellulaceae</taxon>
        <taxon>Bremerella</taxon>
    </lineage>
</organism>
<evidence type="ECO:0000313" key="4">
    <source>
        <dbReference type="EMBL" id="RCS51882.1"/>
    </source>
</evidence>
<dbReference type="Pfam" id="PF01571">
    <property type="entry name" value="GCV_T"/>
    <property type="match status" value="1"/>
</dbReference>
<dbReference type="InterPro" id="IPR017703">
    <property type="entry name" value="YgfZ/GCV_T_CS"/>
</dbReference>
<gene>
    <name evidence="4" type="ORF">DTL42_09995</name>
</gene>
<accession>A0A368KSC1</accession>
<dbReference type="NCBIfam" id="TIGR03317">
    <property type="entry name" value="ygfZ_signature"/>
    <property type="match status" value="1"/>
</dbReference>
<dbReference type="GO" id="GO:0016226">
    <property type="term" value="P:iron-sulfur cluster assembly"/>
    <property type="evidence" value="ECO:0007669"/>
    <property type="project" value="TreeGrafter"/>
</dbReference>
<dbReference type="Gene3D" id="3.30.1360.120">
    <property type="entry name" value="Probable tRNA modification gtpase trme, domain 1"/>
    <property type="match status" value="1"/>
</dbReference>
<dbReference type="InterPro" id="IPR045179">
    <property type="entry name" value="YgfZ/GcvT"/>
</dbReference>
<dbReference type="Proteomes" id="UP000253562">
    <property type="component" value="Unassembled WGS sequence"/>
</dbReference>
<dbReference type="AlphaFoldDB" id="A0A368KSC1"/>